<comment type="similarity">
    <text evidence="5">Belongs to the arginase family.</text>
</comment>
<dbReference type="PANTHER" id="PTHR11358">
    <property type="entry name" value="ARGINASE/AGMATINASE"/>
    <property type="match status" value="1"/>
</dbReference>
<protein>
    <submittedName>
        <fullName evidence="6">Formiminoglutamase</fullName>
    </submittedName>
</protein>
<dbReference type="InterPro" id="IPR023696">
    <property type="entry name" value="Ureohydrolase_dom_sf"/>
</dbReference>
<gene>
    <name evidence="6" type="ORF">SAMN05216187_10249</name>
</gene>
<dbReference type="Pfam" id="PF00491">
    <property type="entry name" value="Arginase"/>
    <property type="match status" value="1"/>
</dbReference>
<dbReference type="InterPro" id="IPR006035">
    <property type="entry name" value="Ureohydrolase"/>
</dbReference>
<evidence type="ECO:0000256" key="2">
    <source>
        <dbReference type="ARBA" id="ARBA00022801"/>
    </source>
</evidence>
<evidence type="ECO:0000256" key="5">
    <source>
        <dbReference type="PROSITE-ProRule" id="PRU00742"/>
    </source>
</evidence>
<reference evidence="7" key="1">
    <citation type="submission" date="2016-10" db="EMBL/GenBank/DDBJ databases">
        <authorList>
            <person name="Varghese N."/>
            <person name="Submissions S."/>
        </authorList>
    </citation>
    <scope>NUCLEOTIDE SEQUENCE [LARGE SCALE GENOMIC DNA]</scope>
    <source>
        <strain evidence="7">CGMCC 1.8911</strain>
    </source>
</reference>
<dbReference type="Proteomes" id="UP000242700">
    <property type="component" value="Unassembled WGS sequence"/>
</dbReference>
<organism evidence="6 7">
    <name type="scientific">Jeotgalicoccus aerolatus</name>
    <dbReference type="NCBI Taxonomy" id="709510"/>
    <lineage>
        <taxon>Bacteria</taxon>
        <taxon>Bacillati</taxon>
        <taxon>Bacillota</taxon>
        <taxon>Bacilli</taxon>
        <taxon>Bacillales</taxon>
        <taxon>Staphylococcaceae</taxon>
        <taxon>Jeotgalicoccus</taxon>
    </lineage>
</organism>
<evidence type="ECO:0000313" key="6">
    <source>
        <dbReference type="EMBL" id="SDJ70333.1"/>
    </source>
</evidence>
<keyword evidence="4" id="KW-0464">Manganese</keyword>
<name>A0A1G8VX03_9STAP</name>
<evidence type="ECO:0000256" key="3">
    <source>
        <dbReference type="ARBA" id="ARBA00022808"/>
    </source>
</evidence>
<dbReference type="AlphaFoldDB" id="A0A1G8VX03"/>
<sequence>MMAQIEKYNYQGRTDNESVHERIHQIIKEYKQEENVPVIAGFSSDEGIRRNKGTAGAAEGPFKVREKMASYAYTKPLYDIGTVIGTEDLEQSQKDLGNVIYDIYKNNSFPVIIGGGHETFYGHYLGARKAFKGKLAIVNLDAHFDLRNERPSSGTMFYQILSSDEQVDYYCLGLQPQGNTQTLYDTADEFNVKYHSIDEVRQTDAVNEVIDALSDYDAVVLTLCMDSLQQAAAPGVSAPSPNGYTAEEIHDLIAKFAVLDNLKSFDVSEVSPPLDIENRTSAMAASIIYKFLTSRKVF</sequence>
<dbReference type="STRING" id="586411.SAMN05216187_10249"/>
<dbReference type="CDD" id="cd09988">
    <property type="entry name" value="Formimidoylglutamase"/>
    <property type="match status" value="1"/>
</dbReference>
<dbReference type="GO" id="GO:0008783">
    <property type="term" value="F:agmatinase activity"/>
    <property type="evidence" value="ECO:0007669"/>
    <property type="project" value="TreeGrafter"/>
</dbReference>
<dbReference type="Gene3D" id="3.40.800.10">
    <property type="entry name" value="Ureohydrolase domain"/>
    <property type="match status" value="1"/>
</dbReference>
<dbReference type="GO" id="GO:0006547">
    <property type="term" value="P:L-histidine metabolic process"/>
    <property type="evidence" value="ECO:0007669"/>
    <property type="project" value="UniProtKB-KW"/>
</dbReference>
<evidence type="ECO:0000256" key="4">
    <source>
        <dbReference type="ARBA" id="ARBA00023211"/>
    </source>
</evidence>
<keyword evidence="2" id="KW-0378">Hydrolase</keyword>
<proteinExistence type="inferred from homology"/>
<dbReference type="GO" id="GO:0033389">
    <property type="term" value="P:putrescine biosynthetic process from arginine, via agmatine"/>
    <property type="evidence" value="ECO:0007669"/>
    <property type="project" value="TreeGrafter"/>
</dbReference>
<keyword evidence="3" id="KW-0369">Histidine metabolism</keyword>
<dbReference type="PANTHER" id="PTHR11358:SF35">
    <property type="entry name" value="FORMIMIDOYLGLUTAMASE"/>
    <property type="match status" value="1"/>
</dbReference>
<evidence type="ECO:0000313" key="7">
    <source>
        <dbReference type="Proteomes" id="UP000242700"/>
    </source>
</evidence>
<keyword evidence="1" id="KW-0479">Metal-binding</keyword>
<dbReference type="PROSITE" id="PS51409">
    <property type="entry name" value="ARGINASE_2"/>
    <property type="match status" value="1"/>
</dbReference>
<dbReference type="EMBL" id="FNFI01000002">
    <property type="protein sequence ID" value="SDJ70333.1"/>
    <property type="molecule type" value="Genomic_DNA"/>
</dbReference>
<dbReference type="SUPFAM" id="SSF52768">
    <property type="entry name" value="Arginase/deacetylase"/>
    <property type="match status" value="1"/>
</dbReference>
<dbReference type="GO" id="GO:0046872">
    <property type="term" value="F:metal ion binding"/>
    <property type="evidence" value="ECO:0007669"/>
    <property type="project" value="UniProtKB-KW"/>
</dbReference>
<evidence type="ECO:0000256" key="1">
    <source>
        <dbReference type="ARBA" id="ARBA00022723"/>
    </source>
</evidence>
<accession>A0A1G8VX03</accession>